<dbReference type="PANTHER" id="PTHR30237">
    <property type="entry name" value="MURAMOYLTETRAPEPTIDE CARBOXYPEPTIDASE"/>
    <property type="match status" value="1"/>
</dbReference>
<dbReference type="InterPro" id="IPR040921">
    <property type="entry name" value="Peptidase_S66C"/>
</dbReference>
<dbReference type="InterPro" id="IPR027461">
    <property type="entry name" value="Carboxypeptidase_A_C_sf"/>
</dbReference>
<evidence type="ECO:0000259" key="1">
    <source>
        <dbReference type="Pfam" id="PF17676"/>
    </source>
</evidence>
<feature type="domain" description="LD-carboxypeptidase C-terminal" evidence="1">
    <location>
        <begin position="62"/>
        <end position="192"/>
    </location>
</feature>
<dbReference type="Pfam" id="PF17676">
    <property type="entry name" value="Peptidase_S66C"/>
    <property type="match status" value="1"/>
</dbReference>
<keyword evidence="3" id="KW-1185">Reference proteome</keyword>
<dbReference type="Gene3D" id="3.50.30.60">
    <property type="entry name" value="LD-carboxypeptidase A C-terminal domain-like"/>
    <property type="match status" value="1"/>
</dbReference>
<name>A0ABY4FGA1_9BACT</name>
<dbReference type="SUPFAM" id="SSF141986">
    <property type="entry name" value="LD-carboxypeptidase A C-terminal domain-like"/>
    <property type="match status" value="1"/>
</dbReference>
<proteinExistence type="predicted"/>
<accession>A0ABY4FGA1</accession>
<organism evidence="2 3">
    <name type="scientific">Hymenobacter cellulosivorans</name>
    <dbReference type="NCBI Taxonomy" id="2932249"/>
    <lineage>
        <taxon>Bacteria</taxon>
        <taxon>Pseudomonadati</taxon>
        <taxon>Bacteroidota</taxon>
        <taxon>Cytophagia</taxon>
        <taxon>Cytophagales</taxon>
        <taxon>Hymenobacteraceae</taxon>
        <taxon>Hymenobacter</taxon>
    </lineage>
</organism>
<protein>
    <recommendedName>
        <fullName evidence="1">LD-carboxypeptidase C-terminal domain-containing protein</fullName>
    </recommendedName>
</protein>
<reference evidence="2 3" key="1">
    <citation type="submission" date="2022-04" db="EMBL/GenBank/DDBJ databases">
        <title>Hymenobacter sp. isolated from the air.</title>
        <authorList>
            <person name="Won M."/>
            <person name="Lee C.-M."/>
            <person name="Woen H.-Y."/>
            <person name="Kwon S.-W."/>
        </authorList>
    </citation>
    <scope>NUCLEOTIDE SEQUENCE [LARGE SCALE GENOMIC DNA]</scope>
    <source>
        <strain evidence="3">5116 S-27</strain>
    </source>
</reference>
<dbReference type="InterPro" id="IPR003507">
    <property type="entry name" value="S66_fam"/>
</dbReference>
<dbReference type="EMBL" id="CP095049">
    <property type="protein sequence ID" value="UOQ55719.1"/>
    <property type="molecule type" value="Genomic_DNA"/>
</dbReference>
<evidence type="ECO:0000313" key="3">
    <source>
        <dbReference type="Proteomes" id="UP000831785"/>
    </source>
</evidence>
<dbReference type="RefSeq" id="WP_244724954.1">
    <property type="nucleotide sequence ID" value="NZ_CP095049.1"/>
</dbReference>
<gene>
    <name evidence="2" type="ORF">MUN80_23870</name>
</gene>
<dbReference type="Proteomes" id="UP000831785">
    <property type="component" value="Chromosome"/>
</dbReference>
<dbReference type="PANTHER" id="PTHR30237:SF4">
    <property type="entry name" value="LD-CARBOXYPEPTIDASE C-TERMINAL DOMAIN-CONTAINING PROTEIN"/>
    <property type="match status" value="1"/>
</dbReference>
<sequence>MHALTVQYLTQVLFERGERELTASPSFTDARESWANPTTLTRPRPLQPNEGWYWDVLADGCGLLWGGCVESLVAQVAAGGYLPTSDALEGTMLYLETSEWRPAAWVLAYLLTGFGERGWLNIFQAVLVGRPQVWHYEHSLTPAAQVAYRKEQRETIIGTVRRYNAYIPIVQNMDFGHTDPQIVLPSGQQARVLASEKRVFLSY</sequence>
<evidence type="ECO:0000313" key="2">
    <source>
        <dbReference type="EMBL" id="UOQ55719.1"/>
    </source>
</evidence>